<dbReference type="AlphaFoldDB" id="A0A964ULF6"/>
<dbReference type="PROSITE" id="PS00136">
    <property type="entry name" value="SUBTILASE_ASP"/>
    <property type="match status" value="1"/>
</dbReference>
<comment type="similarity">
    <text evidence="1 5">Belongs to the peptidase S8 family.</text>
</comment>
<dbReference type="Proteomes" id="UP000598297">
    <property type="component" value="Unassembled WGS sequence"/>
</dbReference>
<dbReference type="Pfam" id="PF00082">
    <property type="entry name" value="Peptidase_S8"/>
    <property type="match status" value="1"/>
</dbReference>
<evidence type="ECO:0000313" key="10">
    <source>
        <dbReference type="Proteomes" id="UP000598297"/>
    </source>
</evidence>
<keyword evidence="2 5" id="KW-0645">Protease</keyword>
<keyword evidence="3 5" id="KW-0378">Hydrolase</keyword>
<feature type="chain" id="PRO_5038006448" evidence="7">
    <location>
        <begin position="33"/>
        <end position="385"/>
    </location>
</feature>
<feature type="active site" description="Charge relay system" evidence="5">
    <location>
        <position position="103"/>
    </location>
</feature>
<dbReference type="InterPro" id="IPR015500">
    <property type="entry name" value="Peptidase_S8_subtilisin-rel"/>
</dbReference>
<evidence type="ECO:0000256" key="6">
    <source>
        <dbReference type="SAM" id="Phobius"/>
    </source>
</evidence>
<evidence type="ECO:0000256" key="7">
    <source>
        <dbReference type="SAM" id="SignalP"/>
    </source>
</evidence>
<dbReference type="SUPFAM" id="SSF52743">
    <property type="entry name" value="Subtilisin-like"/>
    <property type="match status" value="1"/>
</dbReference>
<feature type="domain" description="Peptidase S8/S53" evidence="8">
    <location>
        <begin position="56"/>
        <end position="307"/>
    </location>
</feature>
<comment type="caution">
    <text evidence="9">The sequence shown here is derived from an EMBL/GenBank/DDBJ whole genome shotgun (WGS) entry which is preliminary data.</text>
</comment>
<reference evidence="9" key="1">
    <citation type="submission" date="2020-01" db="EMBL/GenBank/DDBJ databases">
        <title>Whole-genome analyses of novel actinobacteria.</title>
        <authorList>
            <person name="Sahin N."/>
        </authorList>
    </citation>
    <scope>NUCLEOTIDE SEQUENCE</scope>
    <source>
        <strain evidence="9">YC537</strain>
    </source>
</reference>
<proteinExistence type="inferred from homology"/>
<evidence type="ECO:0000313" key="9">
    <source>
        <dbReference type="EMBL" id="NBE51374.1"/>
    </source>
</evidence>
<dbReference type="RefSeq" id="WP_161695310.1">
    <property type="nucleotide sequence ID" value="NZ_JAAAHS010000038.1"/>
</dbReference>
<keyword evidence="6" id="KW-0472">Membrane</keyword>
<dbReference type="GO" id="GO:0006508">
    <property type="term" value="P:proteolysis"/>
    <property type="evidence" value="ECO:0007669"/>
    <property type="project" value="UniProtKB-KW"/>
</dbReference>
<dbReference type="EMBL" id="JAAAHS010000038">
    <property type="protein sequence ID" value="NBE51374.1"/>
    <property type="molecule type" value="Genomic_DNA"/>
</dbReference>
<accession>A0A964ULF6</accession>
<evidence type="ECO:0000259" key="8">
    <source>
        <dbReference type="Pfam" id="PF00082"/>
    </source>
</evidence>
<name>A0A964ULF6_9ACTN</name>
<gene>
    <name evidence="9" type="ORF">GUY60_08035</name>
</gene>
<keyword evidence="6" id="KW-0812">Transmembrane</keyword>
<dbReference type="PANTHER" id="PTHR43806:SF11">
    <property type="entry name" value="CEREVISIN-RELATED"/>
    <property type="match status" value="1"/>
</dbReference>
<evidence type="ECO:0000256" key="1">
    <source>
        <dbReference type="ARBA" id="ARBA00011073"/>
    </source>
</evidence>
<dbReference type="OrthoDB" id="3359820at2"/>
<feature type="signal peptide" evidence="7">
    <location>
        <begin position="1"/>
        <end position="32"/>
    </location>
</feature>
<evidence type="ECO:0000256" key="4">
    <source>
        <dbReference type="ARBA" id="ARBA00022825"/>
    </source>
</evidence>
<feature type="transmembrane region" description="Helical" evidence="6">
    <location>
        <begin position="356"/>
        <end position="378"/>
    </location>
</feature>
<keyword evidence="6" id="KW-1133">Transmembrane helix</keyword>
<dbReference type="InterPro" id="IPR050131">
    <property type="entry name" value="Peptidase_S8_subtilisin-like"/>
</dbReference>
<dbReference type="Gene3D" id="3.40.50.200">
    <property type="entry name" value="Peptidase S8/S53 domain"/>
    <property type="match status" value="1"/>
</dbReference>
<dbReference type="PANTHER" id="PTHR43806">
    <property type="entry name" value="PEPTIDASE S8"/>
    <property type="match status" value="1"/>
</dbReference>
<keyword evidence="10" id="KW-1185">Reference proteome</keyword>
<organism evidence="9 10">
    <name type="scientific">Streptomyces boluensis</name>
    <dbReference type="NCBI Taxonomy" id="1775135"/>
    <lineage>
        <taxon>Bacteria</taxon>
        <taxon>Bacillati</taxon>
        <taxon>Actinomycetota</taxon>
        <taxon>Actinomycetes</taxon>
        <taxon>Kitasatosporales</taxon>
        <taxon>Streptomycetaceae</taxon>
        <taxon>Streptomyces</taxon>
    </lineage>
</organism>
<dbReference type="InterPro" id="IPR000209">
    <property type="entry name" value="Peptidase_S8/S53_dom"/>
</dbReference>
<sequence>MKTRFLRYAVTVTAFAGLLGSALLTGAAPAAAAEKTPTSWESAALGLSAAHRSSQGEGVTVAVLDTGIDENHPALKGRVKDIGPDFYSKYDDLEPGDPNYGVHGTAMASDVLKVAPKADIIAARVTSDEVGDHDLPVRPKGKHPVAQGIDYAVENGADVISMSIGGNMFAEFSGAELAAVGRAVQAGVTILASAGNSAEEGNEGNYPAGLAPVISVAATQQDGSRASFSTVRTHNTIAAPGVGIISANLEGGYRPVQGTSPAGALASGVAALMVAENPDLTPAQVRAILMRTAKHPPGGHNAFVGAGQINAAAAVRAVGNPPKIDTAVKPYKGEEHFAKPTGTEKFRNATMNTGQLAVGIGGAIVGLLCLLIGGFLLLRKKRSAA</sequence>
<dbReference type="InterPro" id="IPR023827">
    <property type="entry name" value="Peptidase_S8_Asp-AS"/>
</dbReference>
<dbReference type="PRINTS" id="PR00723">
    <property type="entry name" value="SUBTILISIN"/>
</dbReference>
<feature type="active site" description="Charge relay system" evidence="5">
    <location>
        <position position="65"/>
    </location>
</feature>
<dbReference type="InterPro" id="IPR036852">
    <property type="entry name" value="Peptidase_S8/S53_dom_sf"/>
</dbReference>
<keyword evidence="7" id="KW-0732">Signal</keyword>
<evidence type="ECO:0000256" key="2">
    <source>
        <dbReference type="ARBA" id="ARBA00022670"/>
    </source>
</evidence>
<protein>
    <submittedName>
        <fullName evidence="9">S8 family serine peptidase</fullName>
    </submittedName>
</protein>
<dbReference type="PROSITE" id="PS51892">
    <property type="entry name" value="SUBTILASE"/>
    <property type="match status" value="1"/>
</dbReference>
<feature type="active site" description="Charge relay system" evidence="5">
    <location>
        <position position="260"/>
    </location>
</feature>
<keyword evidence="4 5" id="KW-0720">Serine protease</keyword>
<evidence type="ECO:0000256" key="5">
    <source>
        <dbReference type="PROSITE-ProRule" id="PRU01240"/>
    </source>
</evidence>
<dbReference type="GO" id="GO:0004252">
    <property type="term" value="F:serine-type endopeptidase activity"/>
    <property type="evidence" value="ECO:0007669"/>
    <property type="project" value="UniProtKB-UniRule"/>
</dbReference>
<evidence type="ECO:0000256" key="3">
    <source>
        <dbReference type="ARBA" id="ARBA00022801"/>
    </source>
</evidence>